<accession>A0A9N9CS97</accession>
<dbReference type="EMBL" id="CAJVPS010004995">
    <property type="protein sequence ID" value="CAG8610226.1"/>
    <property type="molecule type" value="Genomic_DNA"/>
</dbReference>
<name>A0A9N9CS97_9GLOM</name>
<evidence type="ECO:0000313" key="2">
    <source>
        <dbReference type="EMBL" id="CAG8610226.1"/>
    </source>
</evidence>
<gene>
    <name evidence="2" type="ORF">ALEPTO_LOCUS8528</name>
</gene>
<feature type="coiled-coil region" evidence="1">
    <location>
        <begin position="13"/>
        <end position="144"/>
    </location>
</feature>
<proteinExistence type="predicted"/>
<evidence type="ECO:0000313" key="3">
    <source>
        <dbReference type="Proteomes" id="UP000789508"/>
    </source>
</evidence>
<organism evidence="2 3">
    <name type="scientific">Ambispora leptoticha</name>
    <dbReference type="NCBI Taxonomy" id="144679"/>
    <lineage>
        <taxon>Eukaryota</taxon>
        <taxon>Fungi</taxon>
        <taxon>Fungi incertae sedis</taxon>
        <taxon>Mucoromycota</taxon>
        <taxon>Glomeromycotina</taxon>
        <taxon>Glomeromycetes</taxon>
        <taxon>Archaeosporales</taxon>
        <taxon>Ambisporaceae</taxon>
        <taxon>Ambispora</taxon>
    </lineage>
</organism>
<evidence type="ECO:0000256" key="1">
    <source>
        <dbReference type="SAM" id="Coils"/>
    </source>
</evidence>
<sequence>MTKARFRWGKLELKNLLRDQKRLENKLKIREKKLASASRQLTIDQKKNEAKEKKIQQEEKRIGEFANQLFRKEELFTQQLELSSKKEKQVQEEMERLNQIKKQLVDGLGKIIPMSKEEAKKNLLVLLKKEVDRELERYKEEEIRRVERG</sequence>
<keyword evidence="1" id="KW-0175">Coiled coil</keyword>
<dbReference type="AlphaFoldDB" id="A0A9N9CS97"/>
<keyword evidence="3" id="KW-1185">Reference proteome</keyword>
<reference evidence="2" key="1">
    <citation type="submission" date="2021-06" db="EMBL/GenBank/DDBJ databases">
        <authorList>
            <person name="Kallberg Y."/>
            <person name="Tangrot J."/>
            <person name="Rosling A."/>
        </authorList>
    </citation>
    <scope>NUCLEOTIDE SEQUENCE</scope>
    <source>
        <strain evidence="2">FL130A</strain>
    </source>
</reference>
<feature type="non-terminal residue" evidence="2">
    <location>
        <position position="1"/>
    </location>
</feature>
<comment type="caution">
    <text evidence="2">The sequence shown here is derived from an EMBL/GenBank/DDBJ whole genome shotgun (WGS) entry which is preliminary data.</text>
</comment>
<protein>
    <submittedName>
        <fullName evidence="2">8295_t:CDS:1</fullName>
    </submittedName>
</protein>
<dbReference type="Proteomes" id="UP000789508">
    <property type="component" value="Unassembled WGS sequence"/>
</dbReference>